<dbReference type="InterPro" id="IPR005821">
    <property type="entry name" value="Ion_trans_dom"/>
</dbReference>
<evidence type="ECO:0000256" key="1">
    <source>
        <dbReference type="ARBA" id="ARBA00004141"/>
    </source>
</evidence>
<dbReference type="Proteomes" id="UP001211907">
    <property type="component" value="Unassembled WGS sequence"/>
</dbReference>
<feature type="domain" description="Ion transport" evidence="6">
    <location>
        <begin position="1"/>
        <end position="57"/>
    </location>
</feature>
<dbReference type="AlphaFoldDB" id="A0AAD5SS84"/>
<dbReference type="GO" id="GO:0005216">
    <property type="term" value="F:monoatomic ion channel activity"/>
    <property type="evidence" value="ECO:0007669"/>
    <property type="project" value="InterPro"/>
</dbReference>
<dbReference type="Pfam" id="PF00520">
    <property type="entry name" value="Ion_trans"/>
    <property type="match status" value="1"/>
</dbReference>
<evidence type="ECO:0000313" key="7">
    <source>
        <dbReference type="EMBL" id="KAJ3077847.1"/>
    </source>
</evidence>
<comment type="subcellular location">
    <subcellularLocation>
        <location evidence="1">Membrane</location>
        <topology evidence="1">Multi-pass membrane protein</topology>
    </subcellularLocation>
</comment>
<dbReference type="EMBL" id="JADGJH010006210">
    <property type="protein sequence ID" value="KAJ3077847.1"/>
    <property type="molecule type" value="Genomic_DNA"/>
</dbReference>
<gene>
    <name evidence="7" type="ORF">HK100_010908</name>
</gene>
<organism evidence="7 8">
    <name type="scientific">Physocladia obscura</name>
    <dbReference type="NCBI Taxonomy" id="109957"/>
    <lineage>
        <taxon>Eukaryota</taxon>
        <taxon>Fungi</taxon>
        <taxon>Fungi incertae sedis</taxon>
        <taxon>Chytridiomycota</taxon>
        <taxon>Chytridiomycota incertae sedis</taxon>
        <taxon>Chytridiomycetes</taxon>
        <taxon>Chytridiales</taxon>
        <taxon>Chytriomycetaceae</taxon>
        <taxon>Physocladia</taxon>
    </lineage>
</organism>
<evidence type="ECO:0000256" key="3">
    <source>
        <dbReference type="ARBA" id="ARBA00022989"/>
    </source>
</evidence>
<feature type="transmembrane region" description="Helical" evidence="5">
    <location>
        <begin position="32"/>
        <end position="57"/>
    </location>
</feature>
<name>A0AAD5SS84_9FUNG</name>
<dbReference type="Gene3D" id="1.10.287.70">
    <property type="match status" value="1"/>
</dbReference>
<dbReference type="GO" id="GO:0016020">
    <property type="term" value="C:membrane"/>
    <property type="evidence" value="ECO:0007669"/>
    <property type="project" value="UniProtKB-SubCell"/>
</dbReference>
<reference evidence="7" key="1">
    <citation type="submission" date="2020-05" db="EMBL/GenBank/DDBJ databases">
        <title>Phylogenomic resolution of chytrid fungi.</title>
        <authorList>
            <person name="Stajich J.E."/>
            <person name="Amses K."/>
            <person name="Simmons R."/>
            <person name="Seto K."/>
            <person name="Myers J."/>
            <person name="Bonds A."/>
            <person name="Quandt C.A."/>
            <person name="Barry K."/>
            <person name="Liu P."/>
            <person name="Grigoriev I."/>
            <person name="Longcore J.E."/>
            <person name="James T.Y."/>
        </authorList>
    </citation>
    <scope>NUCLEOTIDE SEQUENCE</scope>
    <source>
        <strain evidence="7">JEL0513</strain>
    </source>
</reference>
<evidence type="ECO:0000256" key="2">
    <source>
        <dbReference type="ARBA" id="ARBA00022692"/>
    </source>
</evidence>
<evidence type="ECO:0000313" key="8">
    <source>
        <dbReference type="Proteomes" id="UP001211907"/>
    </source>
</evidence>
<proteinExistence type="predicted"/>
<keyword evidence="8" id="KW-1185">Reference proteome</keyword>
<protein>
    <recommendedName>
        <fullName evidence="6">Ion transport domain-containing protein</fullName>
    </recommendedName>
</protein>
<keyword evidence="4 5" id="KW-0472">Membrane</keyword>
<comment type="caution">
    <text evidence="7">The sequence shown here is derived from an EMBL/GenBank/DDBJ whole genome shotgun (WGS) entry which is preliminary data.</text>
</comment>
<keyword evidence="3 5" id="KW-1133">Transmembrane helix</keyword>
<accession>A0AAD5SS84</accession>
<keyword evidence="2 5" id="KW-0812">Transmembrane</keyword>
<evidence type="ECO:0000256" key="5">
    <source>
        <dbReference type="SAM" id="Phobius"/>
    </source>
</evidence>
<evidence type="ECO:0000259" key="6">
    <source>
        <dbReference type="Pfam" id="PF00520"/>
    </source>
</evidence>
<sequence>MFTLFVMITQIGWVQTFDQLEAAGLFTEAAIYYTSFMIIGVFIFAKIIVAVVVSNLVTD</sequence>
<feature type="non-terminal residue" evidence="7">
    <location>
        <position position="59"/>
    </location>
</feature>
<evidence type="ECO:0000256" key="4">
    <source>
        <dbReference type="ARBA" id="ARBA00023136"/>
    </source>
</evidence>